<dbReference type="OMA" id="DKQTCCF"/>
<keyword evidence="2" id="KW-1185">Reference proteome</keyword>
<evidence type="ECO:0000313" key="1">
    <source>
        <dbReference type="EMBL" id="ONK69429.1"/>
    </source>
</evidence>
<accession>A0A5P1EY14</accession>
<dbReference type="OrthoDB" id="741151at2759"/>
<dbReference type="PANTHER" id="PTHR31050">
    <property type="entry name" value="OS08G0413200 PROTEIN"/>
    <property type="match status" value="1"/>
</dbReference>
<name>A0A5P1EY14_ASPOF</name>
<dbReference type="InterPro" id="IPR010683">
    <property type="entry name" value="DUF1262"/>
</dbReference>
<organism evidence="1 2">
    <name type="scientific">Asparagus officinalis</name>
    <name type="common">Garden asparagus</name>
    <dbReference type="NCBI Taxonomy" id="4686"/>
    <lineage>
        <taxon>Eukaryota</taxon>
        <taxon>Viridiplantae</taxon>
        <taxon>Streptophyta</taxon>
        <taxon>Embryophyta</taxon>
        <taxon>Tracheophyta</taxon>
        <taxon>Spermatophyta</taxon>
        <taxon>Magnoliopsida</taxon>
        <taxon>Liliopsida</taxon>
        <taxon>Asparagales</taxon>
        <taxon>Asparagaceae</taxon>
        <taxon>Asparagoideae</taxon>
        <taxon>Asparagus</taxon>
    </lineage>
</organism>
<gene>
    <name evidence="1" type="ORF">A4U43_C05F22800</name>
</gene>
<reference evidence="2" key="1">
    <citation type="journal article" date="2017" name="Nat. Commun.">
        <title>The asparagus genome sheds light on the origin and evolution of a young Y chromosome.</title>
        <authorList>
            <person name="Harkess A."/>
            <person name="Zhou J."/>
            <person name="Xu C."/>
            <person name="Bowers J.E."/>
            <person name="Van der Hulst R."/>
            <person name="Ayyampalayam S."/>
            <person name="Mercati F."/>
            <person name="Riccardi P."/>
            <person name="McKain M.R."/>
            <person name="Kakrana A."/>
            <person name="Tang H."/>
            <person name="Ray J."/>
            <person name="Groenendijk J."/>
            <person name="Arikit S."/>
            <person name="Mathioni S.M."/>
            <person name="Nakano M."/>
            <person name="Shan H."/>
            <person name="Telgmann-Rauber A."/>
            <person name="Kanno A."/>
            <person name="Yue Z."/>
            <person name="Chen H."/>
            <person name="Li W."/>
            <person name="Chen Y."/>
            <person name="Xu X."/>
            <person name="Zhang Y."/>
            <person name="Luo S."/>
            <person name="Chen H."/>
            <person name="Gao J."/>
            <person name="Mao Z."/>
            <person name="Pires J.C."/>
            <person name="Luo M."/>
            <person name="Kudrna D."/>
            <person name="Wing R.A."/>
            <person name="Meyers B.C."/>
            <person name="Yi K."/>
            <person name="Kong H."/>
            <person name="Lavrijsen P."/>
            <person name="Sunseri F."/>
            <person name="Falavigna A."/>
            <person name="Ye Y."/>
            <person name="Leebens-Mack J.H."/>
            <person name="Chen G."/>
        </authorList>
    </citation>
    <scope>NUCLEOTIDE SEQUENCE [LARGE SCALE GENOMIC DNA]</scope>
    <source>
        <strain evidence="2">cv. DH0086</strain>
    </source>
</reference>
<proteinExistence type="predicted"/>
<dbReference type="Proteomes" id="UP000243459">
    <property type="component" value="Chromosome 5"/>
</dbReference>
<dbReference type="Pfam" id="PF06880">
    <property type="entry name" value="DUF1262"/>
    <property type="match status" value="1"/>
</dbReference>
<sequence>MYVTRPLSLYYNSPTAAAEPPPEGPSSGILVVNDEQTTEKRAACCWGLFNTYRLHDLPFPQNKMIEVRYTTRLGLSHQTYSDDVFFVPVIDQPLSSNRYYVIRAHGKGKGKACTCSKQEGATTCCFCTLPHDIEPTTFDHNDIYQQVEIIQTHRKRFYAKSIASDGIPPQFLRTRGWRAYAFEPSNFSLGEAQGLNSILRSQMPDQFSSSTVVGKWYIPSVFVKEGDVLNDKMRKPMFYEMTLEQYWEEIYACENDSHEGNVVEVGVNVIREFALLNGRENVKGDIEMKDGFIYFEPVNSVGNGLGLNLIIWERMRWEEERGGWVSGEKMERVEREEIYEGEREWKKYDCYLLVERFVLKRMNGSVALTCEFKHTNKIRSKWV</sequence>
<dbReference type="EMBL" id="CM007385">
    <property type="protein sequence ID" value="ONK69429.1"/>
    <property type="molecule type" value="Genomic_DNA"/>
</dbReference>
<evidence type="ECO:0000313" key="2">
    <source>
        <dbReference type="Proteomes" id="UP000243459"/>
    </source>
</evidence>
<dbReference type="PANTHER" id="PTHR31050:SF3">
    <property type="entry name" value="OS08G0412800 PROTEIN"/>
    <property type="match status" value="1"/>
</dbReference>
<dbReference type="AlphaFoldDB" id="A0A5P1EY14"/>
<protein>
    <submittedName>
        <fullName evidence="1">Uncharacterized protein</fullName>
    </submittedName>
</protein>
<dbReference type="Gramene" id="ONK69429">
    <property type="protein sequence ID" value="ONK69429"/>
    <property type="gene ID" value="A4U43_C05F22800"/>
</dbReference>